<gene>
    <name evidence="2" type="ORF">TESG_08486</name>
</gene>
<organism evidence="2 3">
    <name type="scientific">Trichophyton tonsurans (strain CBS 112818)</name>
    <name type="common">Scalp ringworm fungus</name>
    <dbReference type="NCBI Taxonomy" id="647933"/>
    <lineage>
        <taxon>Eukaryota</taxon>
        <taxon>Fungi</taxon>
        <taxon>Dikarya</taxon>
        <taxon>Ascomycota</taxon>
        <taxon>Pezizomycotina</taxon>
        <taxon>Eurotiomycetes</taxon>
        <taxon>Eurotiomycetidae</taxon>
        <taxon>Onygenales</taxon>
        <taxon>Arthrodermataceae</taxon>
        <taxon>Trichophyton</taxon>
    </lineage>
</organism>
<sequence>MKRPRGRLEAPGKARRTQTSMLKIKEPARRDIQSAVLTCLLCLLAGHADSINQRCSYNNNNNSSSSNIANDNITNDKRPQPASVLRPSSLAVSLVLAACRPSFF</sequence>
<dbReference type="EMBL" id="GG698500">
    <property type="protein sequence ID" value="EGD97218.1"/>
    <property type="molecule type" value="Genomic_DNA"/>
</dbReference>
<feature type="region of interest" description="Disordered" evidence="1">
    <location>
        <begin position="59"/>
        <end position="82"/>
    </location>
</feature>
<keyword evidence="3" id="KW-1185">Reference proteome</keyword>
<feature type="compositionally biased region" description="Low complexity" evidence="1">
    <location>
        <begin position="59"/>
        <end position="73"/>
    </location>
</feature>
<dbReference type="AlphaFoldDB" id="F2S0W9"/>
<evidence type="ECO:0000313" key="2">
    <source>
        <dbReference type="EMBL" id="EGD97218.1"/>
    </source>
</evidence>
<proteinExistence type="predicted"/>
<evidence type="ECO:0000256" key="1">
    <source>
        <dbReference type="SAM" id="MobiDB-lite"/>
    </source>
</evidence>
<dbReference type="HOGENOM" id="CLU_2252007_0_0_1"/>
<protein>
    <submittedName>
        <fullName evidence="2">Uncharacterized protein</fullName>
    </submittedName>
</protein>
<dbReference type="Proteomes" id="UP000009172">
    <property type="component" value="Unassembled WGS sequence"/>
</dbReference>
<evidence type="ECO:0000313" key="3">
    <source>
        <dbReference type="Proteomes" id="UP000009172"/>
    </source>
</evidence>
<accession>F2S0W9</accession>
<reference evidence="3" key="1">
    <citation type="journal article" date="2012" name="MBio">
        <title>Comparative genome analysis of Trichophyton rubrum and related dermatophytes reveals candidate genes involved in infection.</title>
        <authorList>
            <person name="Martinez D.A."/>
            <person name="Oliver B.G."/>
            <person name="Graeser Y."/>
            <person name="Goldberg J.M."/>
            <person name="Li W."/>
            <person name="Martinez-Rossi N.M."/>
            <person name="Monod M."/>
            <person name="Shelest E."/>
            <person name="Barton R.C."/>
            <person name="Birch E."/>
            <person name="Brakhage A.A."/>
            <person name="Chen Z."/>
            <person name="Gurr S.J."/>
            <person name="Heiman D."/>
            <person name="Heitman J."/>
            <person name="Kosti I."/>
            <person name="Rossi A."/>
            <person name="Saif S."/>
            <person name="Samalova M."/>
            <person name="Saunders C.W."/>
            <person name="Shea T."/>
            <person name="Summerbell R.C."/>
            <person name="Xu J."/>
            <person name="Young S."/>
            <person name="Zeng Q."/>
            <person name="Birren B.W."/>
            <person name="Cuomo C.A."/>
            <person name="White T.C."/>
        </authorList>
    </citation>
    <scope>NUCLEOTIDE SEQUENCE [LARGE SCALE GENOMIC DNA]</scope>
    <source>
        <strain evidence="3">CBS 112818</strain>
    </source>
</reference>
<name>F2S0W9_TRIT1</name>